<dbReference type="RefSeq" id="XP_013407371.1">
    <property type="nucleotide sequence ID" value="XM_013551917.1"/>
</dbReference>
<dbReference type="InterPro" id="IPR041340">
    <property type="entry name" value="PIK3AP1_TIR"/>
</dbReference>
<accession>A0A1S3JAZ6</accession>
<feature type="compositionally biased region" description="Pro residues" evidence="3">
    <location>
        <begin position="1036"/>
        <end position="1046"/>
    </location>
</feature>
<gene>
    <name evidence="6" type="primary">LOC106171529</name>
</gene>
<evidence type="ECO:0000313" key="6">
    <source>
        <dbReference type="RefSeq" id="XP_013407371.1"/>
    </source>
</evidence>
<feature type="coiled-coil region" evidence="2">
    <location>
        <begin position="710"/>
        <end position="737"/>
    </location>
</feature>
<feature type="compositionally biased region" description="Basic and acidic residues" evidence="3">
    <location>
        <begin position="856"/>
        <end position="871"/>
    </location>
</feature>
<organism evidence="5 6">
    <name type="scientific">Lingula anatina</name>
    <name type="common">Brachiopod</name>
    <name type="synonym">Lingula unguis</name>
    <dbReference type="NCBI Taxonomy" id="7574"/>
    <lineage>
        <taxon>Eukaryota</taxon>
        <taxon>Metazoa</taxon>
        <taxon>Spiralia</taxon>
        <taxon>Lophotrochozoa</taxon>
        <taxon>Brachiopoda</taxon>
        <taxon>Linguliformea</taxon>
        <taxon>Lingulata</taxon>
        <taxon>Lingulida</taxon>
        <taxon>Linguloidea</taxon>
        <taxon>Lingulidae</taxon>
        <taxon>Lingula</taxon>
    </lineage>
</organism>
<name>A0A1S3JAZ6_LINAN</name>
<feature type="region of interest" description="Disordered" evidence="3">
    <location>
        <begin position="260"/>
        <end position="295"/>
    </location>
</feature>
<feature type="compositionally biased region" description="Pro residues" evidence="3">
    <location>
        <begin position="602"/>
        <end position="612"/>
    </location>
</feature>
<dbReference type="GeneID" id="106171529"/>
<feature type="compositionally biased region" description="Low complexity" evidence="3">
    <location>
        <begin position="784"/>
        <end position="796"/>
    </location>
</feature>
<reference evidence="6" key="1">
    <citation type="submission" date="2025-08" db="UniProtKB">
        <authorList>
            <consortium name="RefSeq"/>
        </authorList>
    </citation>
    <scope>IDENTIFICATION</scope>
    <source>
        <tissue evidence="6">Gonads</tissue>
    </source>
</reference>
<evidence type="ECO:0000256" key="2">
    <source>
        <dbReference type="SAM" id="Coils"/>
    </source>
</evidence>
<dbReference type="Proteomes" id="UP000085678">
    <property type="component" value="Unplaced"/>
</dbReference>
<protein>
    <submittedName>
        <fullName evidence="6">Phosphoinositide 3-kinase adapter protein 1 isoform X1</fullName>
    </submittedName>
</protein>
<feature type="compositionally biased region" description="Low complexity" evidence="3">
    <location>
        <begin position="592"/>
        <end position="601"/>
    </location>
</feature>
<dbReference type="STRING" id="7574.A0A1S3JAZ6"/>
<proteinExistence type="predicted"/>
<feature type="compositionally biased region" description="Pro residues" evidence="3">
    <location>
        <begin position="877"/>
        <end position="903"/>
    </location>
</feature>
<dbReference type="GO" id="GO:0005829">
    <property type="term" value="C:cytosol"/>
    <property type="evidence" value="ECO:0007669"/>
    <property type="project" value="TreeGrafter"/>
</dbReference>
<feature type="region of interest" description="Disordered" evidence="3">
    <location>
        <begin position="778"/>
        <end position="1052"/>
    </location>
</feature>
<dbReference type="InterPro" id="IPR052446">
    <property type="entry name" value="B-cell_PI3K-Signaling_Adptrs"/>
</dbReference>
<dbReference type="GO" id="GO:0005104">
    <property type="term" value="F:fibroblast growth factor receptor binding"/>
    <property type="evidence" value="ECO:0007669"/>
    <property type="project" value="TreeGrafter"/>
</dbReference>
<evidence type="ECO:0000256" key="1">
    <source>
        <dbReference type="ARBA" id="ARBA00022553"/>
    </source>
</evidence>
<dbReference type="InParanoid" id="A0A1S3JAZ6"/>
<keyword evidence="5" id="KW-1185">Reference proteome</keyword>
<feature type="compositionally biased region" description="Polar residues" evidence="3">
    <location>
        <begin position="957"/>
        <end position="974"/>
    </location>
</feature>
<dbReference type="GO" id="GO:0005068">
    <property type="term" value="F:transmembrane receptor protein tyrosine kinase adaptor activity"/>
    <property type="evidence" value="ECO:0007669"/>
    <property type="project" value="TreeGrafter"/>
</dbReference>
<dbReference type="InterPro" id="IPR017893">
    <property type="entry name" value="DBB_domain"/>
</dbReference>
<feature type="region of interest" description="Disordered" evidence="3">
    <location>
        <begin position="567"/>
        <end position="620"/>
    </location>
</feature>
<dbReference type="KEGG" id="lak:106171529"/>
<keyword evidence="2" id="KW-0175">Coiled coil</keyword>
<dbReference type="PROSITE" id="PS51376">
    <property type="entry name" value="DBB"/>
    <property type="match status" value="1"/>
</dbReference>
<dbReference type="AlphaFoldDB" id="A0A1S3JAZ6"/>
<dbReference type="Gene3D" id="3.40.50.10140">
    <property type="entry name" value="Toll/interleukin-1 receptor homology (TIR) domain"/>
    <property type="match status" value="1"/>
</dbReference>
<dbReference type="Pfam" id="PF18567">
    <property type="entry name" value="TIR_3"/>
    <property type="match status" value="1"/>
</dbReference>
<evidence type="ECO:0000259" key="4">
    <source>
        <dbReference type="PROSITE" id="PS51376"/>
    </source>
</evidence>
<feature type="domain" description="DBB" evidence="4">
    <location>
        <begin position="300"/>
        <end position="433"/>
    </location>
</feature>
<dbReference type="PANTHER" id="PTHR16267:SF11">
    <property type="entry name" value="STUMPS, ISOFORM E"/>
    <property type="match status" value="1"/>
</dbReference>
<dbReference type="SMART" id="SM01282">
    <property type="entry name" value="DBB"/>
    <property type="match status" value="1"/>
</dbReference>
<dbReference type="OrthoDB" id="6141795at2759"/>
<dbReference type="PANTHER" id="PTHR16267">
    <property type="entry name" value="BANK1/PIK3AP1 FAMILY MEMBER"/>
    <property type="match status" value="1"/>
</dbReference>
<feature type="compositionally biased region" description="Pro residues" evidence="3">
    <location>
        <begin position="919"/>
        <end position="930"/>
    </location>
</feature>
<sequence length="1052" mass="116409">MPFKKFAERILGRRPRAWTTGHTPDPDTVFQNYDVPKPVVIDMAYDIALIYAYDAQQWVDFIQSLLEGIDADMKSKIYSASLDELTPPLHPKLVSSIAQAKAQVFILSPQTLQFLEETPLDDFESLFQNPHKGIAVYLGVDQDDVKDCHAEKIPSFSHWTKVYEVGETPCDVKKNLLAKVIETVDAQNCENYENVAENTPQSMPDSSYMDMTVHSGRLTPDEGKTHTEVDKQHVDEDALYFEMGNTTVSDEAPLYLEMQSPRSTAKPPANQSAETSRPKRSMEKKSKRKKSDSGKAQFRIYPKQLNFQNKDDIIATFHSQPSNPKVYIQYPDRREEIQKKKINVLTYKIILPDDVQSGTINFAIYDEGKCLGIQGVDFLTQLDELTALLQVTLTPLSLLSSALGVDSANTEAVDQALSEMFQKAMPEQGMLGLFQSYRQQQEEKSSKELPTLIHFAAKFGLKELCNLLLSCPGAREAFHVENCDGDYPNLIAEKAGHEELAELMEEFISTEEVVDDIYMTMHGGRHMYDDMKYIRGNAGYDRPFPVAIPLGSPEVYSDVPDASGSPVIPGYISMRGHSPSSSPTMPPPSSLPPTLATVAPPAGDPPLLPPGRPGSLKSPDVDYEYADTQFGAASSATLPIMSKMASEPSGGIMAVQQRRGPVSLVSPESNSLQQLKDIQEEFKRGDLSMEDVTLLFEDWNKRYASPPKSFKERKDMLQEFKNQNQKAMEKCDKTKKSMFNVFTKKKSKPSLPTIEKLASASSLEIRNITKVDMQQKFTRGLQQDRVSTSSNSSTSSDDSRSSVRDSGSYSSEEVHGTDPPRWGHPSTEKTRLSESIGDPMAPIEEEQCSPQASGKEASHRQSAEKLQKLMETDISLPIPPRPPKPGVKSPMPPHIPKKPAPPPKDLKPQLHTQSDTTSPPVPARPTPSPPTTTSLSPEQAPPPPAKPQVRARMSPTPFATTNPAEGSTVVEQTTGAVRSPASPRRPRGGGYDDVIKQMFSKNIVKGVRSGEEEAPEQTESAVKEPVEENYDDIPSMPAPPPPPARPPKPKRF</sequence>
<dbReference type="InterPro" id="IPR035897">
    <property type="entry name" value="Toll_tir_struct_dom_sf"/>
</dbReference>
<evidence type="ECO:0000313" key="5">
    <source>
        <dbReference type="Proteomes" id="UP000085678"/>
    </source>
</evidence>
<dbReference type="Pfam" id="PF14545">
    <property type="entry name" value="DBB"/>
    <property type="match status" value="1"/>
</dbReference>
<keyword evidence="1" id="KW-0597">Phosphoprotein</keyword>
<evidence type="ECO:0000256" key="3">
    <source>
        <dbReference type="SAM" id="MobiDB-lite"/>
    </source>
</evidence>